<comment type="similarity">
    <text evidence="1 3">Belongs to the short-chain dehydrogenases/reductases (SDR) family.</text>
</comment>
<dbReference type="InterPro" id="IPR002347">
    <property type="entry name" value="SDR_fam"/>
</dbReference>
<dbReference type="PRINTS" id="PR00081">
    <property type="entry name" value="GDHRDH"/>
</dbReference>
<dbReference type="Gene3D" id="3.40.50.720">
    <property type="entry name" value="NAD(P)-binding Rossmann-like Domain"/>
    <property type="match status" value="1"/>
</dbReference>
<dbReference type="GO" id="GO:0048038">
    <property type="term" value="F:quinone binding"/>
    <property type="evidence" value="ECO:0007669"/>
    <property type="project" value="TreeGrafter"/>
</dbReference>
<evidence type="ECO:0000313" key="4">
    <source>
        <dbReference type="EMBL" id="GHP01248.1"/>
    </source>
</evidence>
<evidence type="ECO:0008006" key="6">
    <source>
        <dbReference type="Google" id="ProtNLM"/>
    </source>
</evidence>
<evidence type="ECO:0000256" key="2">
    <source>
        <dbReference type="ARBA" id="ARBA00023002"/>
    </source>
</evidence>
<evidence type="ECO:0000256" key="3">
    <source>
        <dbReference type="RuleBase" id="RU000363"/>
    </source>
</evidence>
<dbReference type="InterPro" id="IPR036291">
    <property type="entry name" value="NAD(P)-bd_dom_sf"/>
</dbReference>
<gene>
    <name evidence="4" type="ORF">PPROV_000000400</name>
</gene>
<dbReference type="PANTHER" id="PTHR42760:SF133">
    <property type="entry name" value="3-OXOACYL-[ACYL-CARRIER-PROTEIN] REDUCTASE"/>
    <property type="match status" value="1"/>
</dbReference>
<evidence type="ECO:0000313" key="5">
    <source>
        <dbReference type="Proteomes" id="UP000660262"/>
    </source>
</evidence>
<dbReference type="InterPro" id="IPR020904">
    <property type="entry name" value="Sc_DH/Rdtase_CS"/>
</dbReference>
<proteinExistence type="inferred from homology"/>
<reference evidence="4" key="1">
    <citation type="submission" date="2020-10" db="EMBL/GenBank/DDBJ databases">
        <title>Unveiling of a novel bifunctional photoreceptor, Dualchrome1, isolated from a cosmopolitan green alga.</title>
        <authorList>
            <person name="Suzuki S."/>
            <person name="Kawachi M."/>
        </authorList>
    </citation>
    <scope>NUCLEOTIDE SEQUENCE</scope>
    <source>
        <strain evidence="4">NIES 2893</strain>
    </source>
</reference>
<dbReference type="PRINTS" id="PR00080">
    <property type="entry name" value="SDRFAMILY"/>
</dbReference>
<dbReference type="Proteomes" id="UP000660262">
    <property type="component" value="Unassembled WGS sequence"/>
</dbReference>
<dbReference type="AlphaFoldDB" id="A0A830H3S5"/>
<dbReference type="SUPFAM" id="SSF51735">
    <property type="entry name" value="NAD(P)-binding Rossmann-fold domains"/>
    <property type="match status" value="1"/>
</dbReference>
<dbReference type="OrthoDB" id="1393670at2759"/>
<name>A0A830H3S5_9CHLO</name>
<evidence type="ECO:0000256" key="1">
    <source>
        <dbReference type="ARBA" id="ARBA00006484"/>
    </source>
</evidence>
<comment type="caution">
    <text evidence="4">The sequence shown here is derived from an EMBL/GenBank/DDBJ whole genome shotgun (WGS) entry which is preliminary data.</text>
</comment>
<dbReference type="GO" id="GO:0006633">
    <property type="term" value="P:fatty acid biosynthetic process"/>
    <property type="evidence" value="ECO:0007669"/>
    <property type="project" value="TreeGrafter"/>
</dbReference>
<dbReference type="PANTHER" id="PTHR42760">
    <property type="entry name" value="SHORT-CHAIN DEHYDROGENASES/REDUCTASES FAMILY MEMBER"/>
    <property type="match status" value="1"/>
</dbReference>
<keyword evidence="5" id="KW-1185">Reference proteome</keyword>
<sequence>MFSRANARVAALLRQLNGTGAACTAIGHKVACNATSASSTPPAQGLLHGRVAIITGSGAGIGEAAAKLFAREGAYVVVTDLDRAKCLAVTESINSEHTRSVPPRALAVPGDVTDEAFPAELVRRTIERYGGVDILVNNAGYTWDSVIHKTSKKQWDAMLLVHCTAPFRLLQAVEPHMRGAAKVELESGRKPRPRVVINVSSTSGIHGNAGQANYATAKMGVLGLTKTVAKEWGAFNVRCCCIAFGYVQTRLTAKRDKESISLGDGTRVPLGIPGMNFEDVAKTTVPLQRMGTVEEAAGSMLMLASDHAGYINGICLEVTGGLGI</sequence>
<dbReference type="EMBL" id="BNJQ01000001">
    <property type="protein sequence ID" value="GHP01248.1"/>
    <property type="molecule type" value="Genomic_DNA"/>
</dbReference>
<accession>A0A830H3S5</accession>
<keyword evidence="2" id="KW-0560">Oxidoreductase</keyword>
<dbReference type="PROSITE" id="PS00061">
    <property type="entry name" value="ADH_SHORT"/>
    <property type="match status" value="1"/>
</dbReference>
<dbReference type="GO" id="GO:0016616">
    <property type="term" value="F:oxidoreductase activity, acting on the CH-OH group of donors, NAD or NADP as acceptor"/>
    <property type="evidence" value="ECO:0007669"/>
    <property type="project" value="TreeGrafter"/>
</dbReference>
<dbReference type="Pfam" id="PF00106">
    <property type="entry name" value="adh_short"/>
    <property type="match status" value="1"/>
</dbReference>
<dbReference type="FunFam" id="3.40.50.720:FF:000084">
    <property type="entry name" value="Short-chain dehydrogenase reductase"/>
    <property type="match status" value="1"/>
</dbReference>
<protein>
    <recommendedName>
        <fullName evidence="6">3-oxoacyl-[acyl-carrier-protein] reductase</fullName>
    </recommendedName>
</protein>
<organism evidence="4 5">
    <name type="scientific">Pycnococcus provasolii</name>
    <dbReference type="NCBI Taxonomy" id="41880"/>
    <lineage>
        <taxon>Eukaryota</taxon>
        <taxon>Viridiplantae</taxon>
        <taxon>Chlorophyta</taxon>
        <taxon>Pseudoscourfieldiophyceae</taxon>
        <taxon>Pseudoscourfieldiales</taxon>
        <taxon>Pycnococcaceae</taxon>
        <taxon>Pycnococcus</taxon>
    </lineage>
</organism>